<accession>A0A139JZ86</accession>
<name>A0A139JZ86_BACUN</name>
<gene>
    <name evidence="2" type="ORF">GAP47_07895</name>
    <name evidence="1" type="ORF">GAP55_08000</name>
</gene>
<protein>
    <submittedName>
        <fullName evidence="1">Uncharacterized protein</fullName>
    </submittedName>
</protein>
<sequence length="65" mass="7703">MYSSEDFEKFYFQYQTEALPHGESLQSFGYQKSISFANQLNVRLRHFKKNLIMPIRNVLVIDVKG</sequence>
<organism evidence="1 4">
    <name type="scientific">Bacteroides uniformis</name>
    <dbReference type="NCBI Taxonomy" id="820"/>
    <lineage>
        <taxon>Bacteria</taxon>
        <taxon>Pseudomonadati</taxon>
        <taxon>Bacteroidota</taxon>
        <taxon>Bacteroidia</taxon>
        <taxon>Bacteroidales</taxon>
        <taxon>Bacteroidaceae</taxon>
        <taxon>Bacteroides</taxon>
    </lineage>
</organism>
<dbReference type="Proteomes" id="UP000466952">
    <property type="component" value="Unassembled WGS sequence"/>
</dbReference>
<dbReference type="EMBL" id="WCTR01000005">
    <property type="protein sequence ID" value="KAB4213552.1"/>
    <property type="molecule type" value="Genomic_DNA"/>
</dbReference>
<dbReference type="AlphaFoldDB" id="A0A139JZ86"/>
<dbReference type="Proteomes" id="UP000462376">
    <property type="component" value="Unassembled WGS sequence"/>
</dbReference>
<evidence type="ECO:0000313" key="2">
    <source>
        <dbReference type="EMBL" id="KAB4237830.1"/>
    </source>
</evidence>
<proteinExistence type="predicted"/>
<evidence type="ECO:0000313" key="4">
    <source>
        <dbReference type="Proteomes" id="UP000466952"/>
    </source>
</evidence>
<evidence type="ECO:0000313" key="1">
    <source>
        <dbReference type="EMBL" id="KAB4213552.1"/>
    </source>
</evidence>
<reference evidence="3 4" key="1">
    <citation type="journal article" date="2019" name="Nat. Med.">
        <title>A library of human gut bacterial isolates paired with longitudinal multiomics data enables mechanistic microbiome research.</title>
        <authorList>
            <person name="Poyet M."/>
            <person name="Groussin M."/>
            <person name="Gibbons S.M."/>
            <person name="Avila-Pacheco J."/>
            <person name="Jiang X."/>
            <person name="Kearney S.M."/>
            <person name="Perrotta A.R."/>
            <person name="Berdy B."/>
            <person name="Zhao S."/>
            <person name="Lieberman T.D."/>
            <person name="Swanson P.K."/>
            <person name="Smith M."/>
            <person name="Roesemann S."/>
            <person name="Alexander J.E."/>
            <person name="Rich S.A."/>
            <person name="Livny J."/>
            <person name="Vlamakis H."/>
            <person name="Clish C."/>
            <person name="Bullock K."/>
            <person name="Deik A."/>
            <person name="Scott J."/>
            <person name="Pierce K.A."/>
            <person name="Xavier R.J."/>
            <person name="Alm E.J."/>
        </authorList>
    </citation>
    <scope>NUCLEOTIDE SEQUENCE [LARGE SCALE GENOMIC DNA]</scope>
    <source>
        <strain evidence="1 4">BIOML-A11</strain>
        <strain evidence="2 3">BIOML-A5</strain>
    </source>
</reference>
<dbReference type="EMBL" id="WCTL01000005">
    <property type="protein sequence ID" value="KAB4237830.1"/>
    <property type="molecule type" value="Genomic_DNA"/>
</dbReference>
<evidence type="ECO:0000313" key="3">
    <source>
        <dbReference type="Proteomes" id="UP000462376"/>
    </source>
</evidence>
<comment type="caution">
    <text evidence="1">The sequence shown here is derived from an EMBL/GenBank/DDBJ whole genome shotgun (WGS) entry which is preliminary data.</text>
</comment>